<name>A0ABW3EL99_9ACTN</name>
<proteinExistence type="predicted"/>
<dbReference type="InterPro" id="IPR050471">
    <property type="entry name" value="AB_hydrolase"/>
</dbReference>
<dbReference type="InterPro" id="IPR000073">
    <property type="entry name" value="AB_hydrolase_1"/>
</dbReference>
<comment type="caution">
    <text evidence="3">The sequence shown here is derived from an EMBL/GenBank/DDBJ whole genome shotgun (WGS) entry which is preliminary data.</text>
</comment>
<dbReference type="Gene3D" id="3.40.50.1820">
    <property type="entry name" value="alpha/beta hydrolase"/>
    <property type="match status" value="1"/>
</dbReference>
<reference evidence="4" key="1">
    <citation type="journal article" date="2019" name="Int. J. Syst. Evol. Microbiol.">
        <title>The Global Catalogue of Microorganisms (GCM) 10K type strain sequencing project: providing services to taxonomists for standard genome sequencing and annotation.</title>
        <authorList>
            <consortium name="The Broad Institute Genomics Platform"/>
            <consortium name="The Broad Institute Genome Sequencing Center for Infectious Disease"/>
            <person name="Wu L."/>
            <person name="Ma J."/>
        </authorList>
    </citation>
    <scope>NUCLEOTIDE SEQUENCE [LARGE SCALE GENOMIC DNA]</scope>
    <source>
        <strain evidence="4">JCM 31202</strain>
    </source>
</reference>
<sequence length="277" mass="29119">MSAGDVTHIGRRGAPPSGVVLDRATGPHGAAGTMVLLNSLGTTTALWDDVVPFLTDSLDVARFDQRGHGNATDSAAPQGIDELVDDVLRVVDRLDAGPVHLAGISIGGMIAIRAARRAPGRVSSLAVMCCAAVLDRRSWIARAGLVRRRGMAAIVPPVLDRWFAPEFRRERPDVVRAYADMLGSTDPEGYAIGCDVLADADVRDGLGRIDARTLVLGGAEDPATPPHEQRAIARAMRRARLEILPGVAHLAPAAAPEEVAAALKAHALDRPGDAART</sequence>
<dbReference type="Proteomes" id="UP001596972">
    <property type="component" value="Unassembled WGS sequence"/>
</dbReference>
<dbReference type="GO" id="GO:0016787">
    <property type="term" value="F:hydrolase activity"/>
    <property type="evidence" value="ECO:0007669"/>
    <property type="project" value="UniProtKB-KW"/>
</dbReference>
<keyword evidence="3" id="KW-0378">Hydrolase</keyword>
<evidence type="ECO:0000313" key="4">
    <source>
        <dbReference type="Proteomes" id="UP001596972"/>
    </source>
</evidence>
<accession>A0ABW3EL99</accession>
<evidence type="ECO:0000256" key="1">
    <source>
        <dbReference type="SAM" id="MobiDB-lite"/>
    </source>
</evidence>
<dbReference type="InterPro" id="IPR029058">
    <property type="entry name" value="AB_hydrolase_fold"/>
</dbReference>
<keyword evidence="4" id="KW-1185">Reference proteome</keyword>
<feature type="domain" description="AB hydrolase-1" evidence="2">
    <location>
        <begin position="35"/>
        <end position="262"/>
    </location>
</feature>
<dbReference type="PRINTS" id="PR00111">
    <property type="entry name" value="ABHYDROLASE"/>
</dbReference>
<dbReference type="EMBL" id="JBHTJA010000002">
    <property type="protein sequence ID" value="MFD0899309.1"/>
    <property type="molecule type" value="Genomic_DNA"/>
</dbReference>
<protein>
    <submittedName>
        <fullName evidence="3">Alpha/beta fold hydrolase</fullName>
    </submittedName>
</protein>
<dbReference type="RefSeq" id="WP_378296138.1">
    <property type="nucleotide sequence ID" value="NZ_JBHTJA010000002.1"/>
</dbReference>
<dbReference type="PANTHER" id="PTHR43433">
    <property type="entry name" value="HYDROLASE, ALPHA/BETA FOLD FAMILY PROTEIN"/>
    <property type="match status" value="1"/>
</dbReference>
<feature type="region of interest" description="Disordered" evidence="1">
    <location>
        <begin position="1"/>
        <end position="24"/>
    </location>
</feature>
<organism evidence="3 4">
    <name type="scientific">Actinomadura sediminis</name>
    <dbReference type="NCBI Taxonomy" id="1038904"/>
    <lineage>
        <taxon>Bacteria</taxon>
        <taxon>Bacillati</taxon>
        <taxon>Actinomycetota</taxon>
        <taxon>Actinomycetes</taxon>
        <taxon>Streptosporangiales</taxon>
        <taxon>Thermomonosporaceae</taxon>
        <taxon>Actinomadura</taxon>
    </lineage>
</organism>
<dbReference type="PANTHER" id="PTHR43433:SF5">
    <property type="entry name" value="AB HYDROLASE-1 DOMAIN-CONTAINING PROTEIN"/>
    <property type="match status" value="1"/>
</dbReference>
<evidence type="ECO:0000313" key="3">
    <source>
        <dbReference type="EMBL" id="MFD0899309.1"/>
    </source>
</evidence>
<gene>
    <name evidence="3" type="ORF">ACFQ11_02805</name>
</gene>
<dbReference type="Pfam" id="PF12697">
    <property type="entry name" value="Abhydrolase_6"/>
    <property type="match status" value="1"/>
</dbReference>
<dbReference type="SUPFAM" id="SSF53474">
    <property type="entry name" value="alpha/beta-Hydrolases"/>
    <property type="match status" value="1"/>
</dbReference>
<evidence type="ECO:0000259" key="2">
    <source>
        <dbReference type="Pfam" id="PF12697"/>
    </source>
</evidence>